<name>A0ABS6MCH4_9GAMM</name>
<keyword evidence="2" id="KW-1185">Reference proteome</keyword>
<proteinExistence type="predicted"/>
<reference evidence="1 2" key="1">
    <citation type="submission" date="2021-06" db="EMBL/GenBank/DDBJ databases">
        <title>Bacterium isolated from marine sediment.</title>
        <authorList>
            <person name="Zhu K.-L."/>
            <person name="Du Z.-J."/>
            <person name="Liang Q.-Y."/>
        </authorList>
    </citation>
    <scope>NUCLEOTIDE SEQUENCE [LARGE SCALE GENOMIC DNA]</scope>
    <source>
        <strain evidence="1 2">A346</strain>
    </source>
</reference>
<gene>
    <name evidence="1" type="ORF">KTN04_11675</name>
</gene>
<dbReference type="EMBL" id="JAHQZT010000014">
    <property type="protein sequence ID" value="MBV0934003.1"/>
    <property type="molecule type" value="Genomic_DNA"/>
</dbReference>
<comment type="caution">
    <text evidence="1">The sequence shown here is derived from an EMBL/GenBank/DDBJ whole genome shotgun (WGS) entry which is preliminary data.</text>
</comment>
<evidence type="ECO:0008006" key="3">
    <source>
        <dbReference type="Google" id="ProtNLM"/>
    </source>
</evidence>
<organism evidence="1 2">
    <name type="scientific">Marinobacterium weihaiense</name>
    <dbReference type="NCBI Taxonomy" id="2851016"/>
    <lineage>
        <taxon>Bacteria</taxon>
        <taxon>Pseudomonadati</taxon>
        <taxon>Pseudomonadota</taxon>
        <taxon>Gammaproteobacteria</taxon>
        <taxon>Oceanospirillales</taxon>
        <taxon>Oceanospirillaceae</taxon>
        <taxon>Marinobacterium</taxon>
    </lineage>
</organism>
<evidence type="ECO:0000313" key="1">
    <source>
        <dbReference type="EMBL" id="MBV0934003.1"/>
    </source>
</evidence>
<evidence type="ECO:0000313" key="2">
    <source>
        <dbReference type="Proteomes" id="UP000755551"/>
    </source>
</evidence>
<dbReference type="RefSeq" id="WP_217335408.1">
    <property type="nucleotide sequence ID" value="NZ_JAHQZT010000014.1"/>
</dbReference>
<sequence>MTRWLALLLLLSNALLLLWYSQQYESGATERPASTEISRLRLLHELGGGEQLQLRSQVCYALGRFASASEAEDAQAWLQERGIDSQREILPAVVIGYRLRLARPADAQAQLALLDRLALAGWVPQTDGGYFVLGPFMGTDAYQQAQREQRAISDVLQLTLALEPIRASGASHELRLQAPEGVLQPQGLASRMASRWPGIKIEKKSCKGVAQSQSDQ</sequence>
<accession>A0ABS6MCH4</accession>
<dbReference type="Proteomes" id="UP000755551">
    <property type="component" value="Unassembled WGS sequence"/>
</dbReference>
<protein>
    <recommendedName>
        <fullName evidence="3">SPOR domain-containing protein</fullName>
    </recommendedName>
</protein>